<dbReference type="InterPro" id="IPR002347">
    <property type="entry name" value="SDR_fam"/>
</dbReference>
<dbReference type="InterPro" id="IPR020904">
    <property type="entry name" value="Sc_DH/Rdtase_CS"/>
</dbReference>
<dbReference type="PANTHER" id="PTHR48107:SF16">
    <property type="entry name" value="NADPH-DEPENDENT ALDEHYDE REDUCTASE 1, CHLOROPLASTIC"/>
    <property type="match status" value="1"/>
</dbReference>
<organism evidence="5 6">
    <name type="scientific">Comamonas terrae</name>
    <dbReference type="NCBI Taxonomy" id="673548"/>
    <lineage>
        <taxon>Bacteria</taxon>
        <taxon>Pseudomonadati</taxon>
        <taxon>Pseudomonadota</taxon>
        <taxon>Betaproteobacteria</taxon>
        <taxon>Burkholderiales</taxon>
        <taxon>Comamonadaceae</taxon>
        <taxon>Comamonas</taxon>
    </lineage>
</organism>
<proteinExistence type="inferred from homology"/>
<evidence type="ECO:0000313" key="5">
    <source>
        <dbReference type="EMBL" id="MFD2756079.1"/>
    </source>
</evidence>
<evidence type="ECO:0000256" key="3">
    <source>
        <dbReference type="SAM" id="MobiDB-lite"/>
    </source>
</evidence>
<evidence type="ECO:0000313" key="6">
    <source>
        <dbReference type="Proteomes" id="UP001597463"/>
    </source>
</evidence>
<sequence>MNQEQKTSGARQDTVAKQREIQQEQDRLDKQSAASFQGGSQDKGKHAVQAGAREQPQDMPAQHIDKPGSEAELDLAPRFMAPDYLGSQKLQDKVALITGGDSGIGRAVAVLYAREGADVAIVYLSSDEDAQETCRCVEREGRSCLLIRGDVKDEGFCKQAVQKTLEKFGHLDVLVNNAAFQEHAKSLDDITDERLQETLQTNIGGYFHMAKAATAHLERGAAIINTGSVVGLQGSAQLLDYAATKGAVHAFTKSLAQNLLERGIRVNAVAPGPVWTPLNPADSPAEKVAKFGKNTDMGRAAQPEELSPAYVFLASGVMSGYVTGIVLPVTGSVGAI</sequence>
<dbReference type="Proteomes" id="UP001597463">
    <property type="component" value="Unassembled WGS sequence"/>
</dbReference>
<dbReference type="SMART" id="SM00822">
    <property type="entry name" value="PKS_KR"/>
    <property type="match status" value="1"/>
</dbReference>
<dbReference type="RefSeq" id="WP_066479016.1">
    <property type="nucleotide sequence ID" value="NZ_BCNT01000009.1"/>
</dbReference>
<evidence type="ECO:0000256" key="1">
    <source>
        <dbReference type="ARBA" id="ARBA00006484"/>
    </source>
</evidence>
<dbReference type="NCBIfam" id="NF005214">
    <property type="entry name" value="PRK06701.1"/>
    <property type="match status" value="1"/>
</dbReference>
<gene>
    <name evidence="5" type="ORF">ACFSW6_18575</name>
</gene>
<dbReference type="PROSITE" id="PS00061">
    <property type="entry name" value="ADH_SHORT"/>
    <property type="match status" value="1"/>
</dbReference>
<dbReference type="EMBL" id="JBHUMV010000009">
    <property type="protein sequence ID" value="MFD2756079.1"/>
    <property type="molecule type" value="Genomic_DNA"/>
</dbReference>
<comment type="similarity">
    <text evidence="1">Belongs to the short-chain dehydrogenases/reductases (SDR) family.</text>
</comment>
<dbReference type="Gene3D" id="3.40.50.720">
    <property type="entry name" value="NAD(P)-binding Rossmann-like Domain"/>
    <property type="match status" value="1"/>
</dbReference>
<keyword evidence="6" id="KW-1185">Reference proteome</keyword>
<name>A0ABW5UUC7_9BURK</name>
<dbReference type="Pfam" id="PF13561">
    <property type="entry name" value="adh_short_C2"/>
    <property type="match status" value="1"/>
</dbReference>
<dbReference type="InterPro" id="IPR036291">
    <property type="entry name" value="NAD(P)-bd_dom_sf"/>
</dbReference>
<protein>
    <submittedName>
        <fullName evidence="5">SDR family oxidoreductase</fullName>
    </submittedName>
</protein>
<feature type="domain" description="Ketoreductase" evidence="4">
    <location>
        <begin position="93"/>
        <end position="278"/>
    </location>
</feature>
<keyword evidence="2" id="KW-0560">Oxidoreductase</keyword>
<dbReference type="PRINTS" id="PR00080">
    <property type="entry name" value="SDRFAMILY"/>
</dbReference>
<feature type="compositionally biased region" description="Basic and acidic residues" evidence="3">
    <location>
        <begin position="14"/>
        <end position="30"/>
    </location>
</feature>
<dbReference type="SUPFAM" id="SSF51735">
    <property type="entry name" value="NAD(P)-binding Rossmann-fold domains"/>
    <property type="match status" value="1"/>
</dbReference>
<dbReference type="InterPro" id="IPR057326">
    <property type="entry name" value="KR_dom"/>
</dbReference>
<reference evidence="6" key="1">
    <citation type="journal article" date="2019" name="Int. J. Syst. Evol. Microbiol.">
        <title>The Global Catalogue of Microorganisms (GCM) 10K type strain sequencing project: providing services to taxonomists for standard genome sequencing and annotation.</title>
        <authorList>
            <consortium name="The Broad Institute Genomics Platform"/>
            <consortium name="The Broad Institute Genome Sequencing Center for Infectious Disease"/>
            <person name="Wu L."/>
            <person name="Ma J."/>
        </authorList>
    </citation>
    <scope>NUCLEOTIDE SEQUENCE [LARGE SCALE GENOMIC DNA]</scope>
    <source>
        <strain evidence="6">TISTR 1906</strain>
    </source>
</reference>
<accession>A0ABW5UUC7</accession>
<dbReference type="PRINTS" id="PR00081">
    <property type="entry name" value="GDHRDH"/>
</dbReference>
<dbReference type="PANTHER" id="PTHR48107">
    <property type="entry name" value="NADPH-DEPENDENT ALDEHYDE REDUCTASE-LIKE PROTEIN, CHLOROPLASTIC-RELATED"/>
    <property type="match status" value="1"/>
</dbReference>
<feature type="region of interest" description="Disordered" evidence="3">
    <location>
        <begin position="1"/>
        <end position="65"/>
    </location>
</feature>
<evidence type="ECO:0000259" key="4">
    <source>
        <dbReference type="SMART" id="SM00822"/>
    </source>
</evidence>
<feature type="compositionally biased region" description="Polar residues" evidence="3">
    <location>
        <begin position="1"/>
        <end position="11"/>
    </location>
</feature>
<evidence type="ECO:0000256" key="2">
    <source>
        <dbReference type="ARBA" id="ARBA00023002"/>
    </source>
</evidence>
<comment type="caution">
    <text evidence="5">The sequence shown here is derived from an EMBL/GenBank/DDBJ whole genome shotgun (WGS) entry which is preliminary data.</text>
</comment>